<evidence type="ECO:0000259" key="1">
    <source>
        <dbReference type="Pfam" id="PF00534"/>
    </source>
</evidence>
<dbReference type="Pfam" id="PF00534">
    <property type="entry name" value="Glycos_transf_1"/>
    <property type="match status" value="1"/>
</dbReference>
<dbReference type="SUPFAM" id="SSF53756">
    <property type="entry name" value="UDP-Glycosyltransferase/glycogen phosphorylase"/>
    <property type="match status" value="1"/>
</dbReference>
<dbReference type="AlphaFoldDB" id="A0A1H9AZA8"/>
<dbReference type="RefSeq" id="WP_092574719.1">
    <property type="nucleotide sequence ID" value="NZ_FOFN01000001.1"/>
</dbReference>
<keyword evidence="2" id="KW-0808">Transferase</keyword>
<organism evidence="2 3">
    <name type="scientific">Hyunsoonleella jejuensis</name>
    <dbReference type="NCBI Taxonomy" id="419940"/>
    <lineage>
        <taxon>Bacteria</taxon>
        <taxon>Pseudomonadati</taxon>
        <taxon>Bacteroidota</taxon>
        <taxon>Flavobacteriia</taxon>
        <taxon>Flavobacteriales</taxon>
        <taxon>Flavobacteriaceae</taxon>
    </lineage>
</organism>
<dbReference type="OrthoDB" id="9771846at2"/>
<name>A0A1H9AZA8_9FLAO</name>
<dbReference type="Gene3D" id="3.40.50.2000">
    <property type="entry name" value="Glycogen Phosphorylase B"/>
    <property type="match status" value="1"/>
</dbReference>
<dbReference type="GO" id="GO:0016757">
    <property type="term" value="F:glycosyltransferase activity"/>
    <property type="evidence" value="ECO:0007669"/>
    <property type="project" value="InterPro"/>
</dbReference>
<accession>A0A1H9AZA8</accession>
<dbReference type="Proteomes" id="UP000198999">
    <property type="component" value="Unassembled WGS sequence"/>
</dbReference>
<feature type="domain" description="Glycosyl transferase family 1" evidence="1">
    <location>
        <begin position="167"/>
        <end position="324"/>
    </location>
</feature>
<protein>
    <submittedName>
        <fullName evidence="2">Glycosyltransferase involved in cell wall bisynthesis</fullName>
    </submittedName>
</protein>
<dbReference type="EMBL" id="FOFN01000001">
    <property type="protein sequence ID" value="SEP82096.1"/>
    <property type="molecule type" value="Genomic_DNA"/>
</dbReference>
<evidence type="ECO:0000313" key="2">
    <source>
        <dbReference type="EMBL" id="SEP82096.1"/>
    </source>
</evidence>
<reference evidence="2 3" key="1">
    <citation type="submission" date="2016-10" db="EMBL/GenBank/DDBJ databases">
        <authorList>
            <person name="de Groot N.N."/>
        </authorList>
    </citation>
    <scope>NUCLEOTIDE SEQUENCE [LARGE SCALE GENOMIC DNA]</scope>
    <source>
        <strain evidence="2 3">DSM 21035</strain>
    </source>
</reference>
<dbReference type="STRING" id="419940.SAMN05421824_0405"/>
<keyword evidence="3" id="KW-1185">Reference proteome</keyword>
<dbReference type="InterPro" id="IPR001296">
    <property type="entry name" value="Glyco_trans_1"/>
</dbReference>
<sequence length="348" mass="40057">MSKKIYIPLPRNISVSVFEALKLHESYFEGLGYEVKYLSRSKKIKDKRVFAVKSVFKTIKMLRSKDSGKIYCITVKEVLIGSLSNILAPKKEIIFWVQGLIDDEDLLSNNNKIRYYVFKNILKICLRISTKLVVVTHQMFEVLKDSYSCPKSKLHIVIPCKSRVAYNGKEKTNNSLCYIGGLSKWQNVDKILKFYNQLSAINSNYKLFIATFNHDAANILIENMVDKNYQTNITLVNVSSTSEVQAFLSKMEYGFLIRDNIPLNNVASPIKLAEYLSCGVTPIISTSLIEFYQELRHWNCGVFIDNDFNLAIKNLLQNYPSPKKALDAYNNIYKPNNFEDQLNIFLNK</sequence>
<gene>
    <name evidence="2" type="ORF">SAMN05421824_0405</name>
</gene>
<proteinExistence type="predicted"/>
<evidence type="ECO:0000313" key="3">
    <source>
        <dbReference type="Proteomes" id="UP000198999"/>
    </source>
</evidence>